<feature type="signal peptide" evidence="5">
    <location>
        <begin position="1"/>
        <end position="28"/>
    </location>
</feature>
<feature type="domain" description="Leucine-binding protein" evidence="6">
    <location>
        <begin position="33"/>
        <end position="371"/>
    </location>
</feature>
<reference evidence="8" key="1">
    <citation type="submission" date="2016-10" db="EMBL/GenBank/DDBJ databases">
        <authorList>
            <person name="Varghese N."/>
            <person name="Submissions S."/>
        </authorList>
    </citation>
    <scope>NUCLEOTIDE SEQUENCE [LARGE SCALE GENOMIC DNA]</scope>
    <source>
        <strain evidence="8">CGMCC 1.12041</strain>
    </source>
</reference>
<keyword evidence="4" id="KW-0029">Amino-acid transport</keyword>
<dbReference type="PRINTS" id="PR00337">
    <property type="entry name" value="LEUILEVALBP"/>
</dbReference>
<organism evidence="7 8">
    <name type="scientific">Massilia yuzhufengensis</name>
    <dbReference type="NCBI Taxonomy" id="1164594"/>
    <lineage>
        <taxon>Bacteria</taxon>
        <taxon>Pseudomonadati</taxon>
        <taxon>Pseudomonadota</taxon>
        <taxon>Betaproteobacteria</taxon>
        <taxon>Burkholderiales</taxon>
        <taxon>Oxalobacteraceae</taxon>
        <taxon>Telluria group</taxon>
        <taxon>Massilia</taxon>
    </lineage>
</organism>
<dbReference type="EMBL" id="FOLD01000036">
    <property type="protein sequence ID" value="SFD75313.1"/>
    <property type="molecule type" value="Genomic_DNA"/>
</dbReference>
<dbReference type="AlphaFoldDB" id="A0A1I1V2K7"/>
<dbReference type="InterPro" id="IPR028082">
    <property type="entry name" value="Peripla_BP_I"/>
</dbReference>
<dbReference type="OrthoDB" id="9783240at2"/>
<dbReference type="InterPro" id="IPR000709">
    <property type="entry name" value="Leu_Ile_Val-bd"/>
</dbReference>
<dbReference type="CDD" id="cd06342">
    <property type="entry name" value="PBP1_ABC_LIVBP-like"/>
    <property type="match status" value="1"/>
</dbReference>
<evidence type="ECO:0000256" key="1">
    <source>
        <dbReference type="ARBA" id="ARBA00010062"/>
    </source>
</evidence>
<keyword evidence="2" id="KW-0813">Transport</keyword>
<dbReference type="PANTHER" id="PTHR47151">
    <property type="entry name" value="LEU/ILE/VAL-BINDING ABC TRANSPORTER SUBUNIT"/>
    <property type="match status" value="1"/>
</dbReference>
<keyword evidence="8" id="KW-1185">Reference proteome</keyword>
<dbReference type="PANTHER" id="PTHR47151:SF2">
    <property type="entry name" value="AMINO ACID BINDING PROTEIN"/>
    <property type="match status" value="1"/>
</dbReference>
<proteinExistence type="inferred from homology"/>
<evidence type="ECO:0000256" key="4">
    <source>
        <dbReference type="ARBA" id="ARBA00022970"/>
    </source>
</evidence>
<comment type="similarity">
    <text evidence="1">Belongs to the leucine-binding protein family.</text>
</comment>
<gene>
    <name evidence="7" type="ORF">SAMN05216204_1369</name>
</gene>
<evidence type="ECO:0000256" key="5">
    <source>
        <dbReference type="SAM" id="SignalP"/>
    </source>
</evidence>
<evidence type="ECO:0000313" key="8">
    <source>
        <dbReference type="Proteomes" id="UP000198639"/>
    </source>
</evidence>
<accession>A0A1I1V2K7</accession>
<evidence type="ECO:0000313" key="7">
    <source>
        <dbReference type="EMBL" id="SFD75313.1"/>
    </source>
</evidence>
<dbReference type="GO" id="GO:0006865">
    <property type="term" value="P:amino acid transport"/>
    <property type="evidence" value="ECO:0007669"/>
    <property type="project" value="UniProtKB-KW"/>
</dbReference>
<evidence type="ECO:0000256" key="3">
    <source>
        <dbReference type="ARBA" id="ARBA00022729"/>
    </source>
</evidence>
<name>A0A1I1V2K7_9BURK</name>
<sequence>MPSKLHMAPLALAALLVIEAASATTANAAETLVKIGVSGPLSGANAFAGKDNENGVRLAIEELNAQKLQVGGTTLRFELQSEDDQGDPKQGVNVAQKFADAKVKFVLGPYNSGVAIPASRVYNDSGILMSTVGTNPKITQSGYATVFRIVASDTQVGGSMAAYAAKELKLKNVGVIDDRTAFGQGIAMEFKRQAQAAGMKVAGHEYTTDKATDFAAILTALKAKRVDAVFFGGYAPQGAPMARQMKQLGLNVPLLGGDTLCSPEMAKLGGAAVGENVRCAQAGAIVARQPGGPAFINAYKARFKRDPDVYAPSFYDQTKFIAQAMKSANSIDAAKVGAAMHAISYQGVVGTYGYDPKGNLKKTAVTVYTFKGGVLSPLASY</sequence>
<evidence type="ECO:0000259" key="6">
    <source>
        <dbReference type="Pfam" id="PF13458"/>
    </source>
</evidence>
<dbReference type="STRING" id="1164594.SAMN05216204_1369"/>
<dbReference type="RefSeq" id="WP_091876645.1">
    <property type="nucleotide sequence ID" value="NZ_FOLD01000036.1"/>
</dbReference>
<dbReference type="Pfam" id="PF13458">
    <property type="entry name" value="Peripla_BP_6"/>
    <property type="match status" value="1"/>
</dbReference>
<dbReference type="SUPFAM" id="SSF53822">
    <property type="entry name" value="Periplasmic binding protein-like I"/>
    <property type="match status" value="1"/>
</dbReference>
<dbReference type="InterPro" id="IPR028081">
    <property type="entry name" value="Leu-bd"/>
</dbReference>
<dbReference type="Gene3D" id="3.40.50.2300">
    <property type="match status" value="2"/>
</dbReference>
<protein>
    <submittedName>
        <fullName evidence="7">Amino acid/amide ABC transporter substrate-binding protein, HAAT family</fullName>
    </submittedName>
</protein>
<feature type="chain" id="PRO_5011669885" evidence="5">
    <location>
        <begin position="29"/>
        <end position="381"/>
    </location>
</feature>
<keyword evidence="3 5" id="KW-0732">Signal</keyword>
<dbReference type="Proteomes" id="UP000198639">
    <property type="component" value="Unassembled WGS sequence"/>
</dbReference>
<evidence type="ECO:0000256" key="2">
    <source>
        <dbReference type="ARBA" id="ARBA00022448"/>
    </source>
</evidence>